<dbReference type="PANTHER" id="PTHR37951">
    <property type="entry name" value="CYTOPLASMIC PROTEIN-RELATED"/>
    <property type="match status" value="1"/>
</dbReference>
<dbReference type="KEGG" id="tig:THII_1003"/>
<dbReference type="InterPro" id="IPR017740">
    <property type="entry name" value="TssA-like"/>
</dbReference>
<dbReference type="Pfam" id="PF06812">
    <property type="entry name" value="ImpA_N"/>
    <property type="match status" value="1"/>
</dbReference>
<dbReference type="OrthoDB" id="9771118at2"/>
<proteinExistence type="predicted"/>
<dbReference type="STRING" id="40754.THII_1003"/>
<protein>
    <recommendedName>
        <fullName evidence="1">ImpA N-terminal domain-containing protein</fullName>
    </recommendedName>
</protein>
<evidence type="ECO:0000259" key="1">
    <source>
        <dbReference type="Pfam" id="PF06812"/>
    </source>
</evidence>
<dbReference type="PANTHER" id="PTHR37951:SF1">
    <property type="entry name" value="TYPE VI SECRETION SYSTEM COMPONENT TSSA1"/>
    <property type="match status" value="1"/>
</dbReference>
<evidence type="ECO:0000313" key="2">
    <source>
        <dbReference type="EMBL" id="BAP55300.1"/>
    </source>
</evidence>
<organism evidence="2 3">
    <name type="scientific">Thioploca ingrica</name>
    <dbReference type="NCBI Taxonomy" id="40754"/>
    <lineage>
        <taxon>Bacteria</taxon>
        <taxon>Pseudomonadati</taxon>
        <taxon>Pseudomonadota</taxon>
        <taxon>Gammaproteobacteria</taxon>
        <taxon>Thiotrichales</taxon>
        <taxon>Thiotrichaceae</taxon>
        <taxon>Thioploca</taxon>
    </lineage>
</organism>
<evidence type="ECO:0000313" key="3">
    <source>
        <dbReference type="Proteomes" id="UP000031623"/>
    </source>
</evidence>
<reference evidence="2 3" key="1">
    <citation type="journal article" date="2014" name="ISME J.">
        <title>Ecophysiology of Thioploca ingrica as revealed by the complete genome sequence supplemented with proteomic evidence.</title>
        <authorList>
            <person name="Kojima H."/>
            <person name="Ogura Y."/>
            <person name="Yamamoto N."/>
            <person name="Togashi T."/>
            <person name="Mori H."/>
            <person name="Watanabe T."/>
            <person name="Nemoto F."/>
            <person name="Kurokawa K."/>
            <person name="Hayashi T."/>
            <person name="Fukui M."/>
        </authorList>
    </citation>
    <scope>NUCLEOTIDE SEQUENCE [LARGE SCALE GENOMIC DNA]</scope>
</reference>
<name>A0A090AK12_9GAMM</name>
<accession>A0A090AK12</accession>
<keyword evidence="3" id="KW-1185">Reference proteome</keyword>
<feature type="domain" description="ImpA N-terminal" evidence="1">
    <location>
        <begin position="23"/>
        <end position="147"/>
    </location>
</feature>
<dbReference type="NCBIfam" id="TIGR03363">
    <property type="entry name" value="VI_chp_8"/>
    <property type="match status" value="1"/>
</dbReference>
<sequence>MANPLSSLEQSIPLTSEEWEHLLAPLSNQSPVGEFLRYEGTYDKIKAARREDDTTLTRHEWDTELKKADWPQVRQLCVEALTHRSKDLQIAVWLTEALLHLHGYKGLKTGLQFLIQLSEKYWKNLYPPLDETDEDIDLRISPLQWLNHDKFVLQLGVVPITAPTVGDIPAYTFMDRDKALLLEKLPQPQKEAAISEGKPTTTKFSASVTLTSSTFYVSLVADLQESIDSVDKLNQILDEYCAEQAPSLGKLRQKLIDIQHVVNLILVDREPVSILNSLVTEKPEQSVSLSEDPLEEQHVKAKAAMPIRNRSEAYQRLAEIADYLSKIEPHSPTSYLIKRAISWGEMSLTDLLHEIVNDERDLTTIYTLLGIKKKS</sequence>
<dbReference type="EMBL" id="AP014633">
    <property type="protein sequence ID" value="BAP55300.1"/>
    <property type="molecule type" value="Genomic_DNA"/>
</dbReference>
<dbReference type="HOGENOM" id="CLU_060104_1_1_6"/>
<dbReference type="Proteomes" id="UP000031623">
    <property type="component" value="Chromosome"/>
</dbReference>
<dbReference type="AlphaFoldDB" id="A0A090AK12"/>
<gene>
    <name evidence="2" type="ORF">THII_1003</name>
</gene>
<dbReference type="InterPro" id="IPR010657">
    <property type="entry name" value="ImpA_N"/>
</dbReference>